<proteinExistence type="predicted"/>
<dbReference type="AlphaFoldDB" id="A0A381UX30"/>
<accession>A0A381UX30</accession>
<evidence type="ECO:0000313" key="1">
    <source>
        <dbReference type="EMBL" id="SVA31927.1"/>
    </source>
</evidence>
<gene>
    <name evidence="1" type="ORF">METZ01_LOCUS84781</name>
</gene>
<reference evidence="1" key="1">
    <citation type="submission" date="2018-05" db="EMBL/GenBank/DDBJ databases">
        <authorList>
            <person name="Lanie J.A."/>
            <person name="Ng W.-L."/>
            <person name="Kazmierczak K.M."/>
            <person name="Andrzejewski T.M."/>
            <person name="Davidsen T.M."/>
            <person name="Wayne K.J."/>
            <person name="Tettelin H."/>
            <person name="Glass J.I."/>
            <person name="Rusch D."/>
            <person name="Podicherti R."/>
            <person name="Tsui H.-C.T."/>
            <person name="Winkler M.E."/>
        </authorList>
    </citation>
    <scope>NUCLEOTIDE SEQUENCE</scope>
</reference>
<protein>
    <submittedName>
        <fullName evidence="1">Uncharacterized protein</fullName>
    </submittedName>
</protein>
<sequence>MAEPSGLLQGKPWVVSLFASVCLRVVTQAEQGLSP</sequence>
<dbReference type="EMBL" id="UINC01007191">
    <property type="protein sequence ID" value="SVA31927.1"/>
    <property type="molecule type" value="Genomic_DNA"/>
</dbReference>
<organism evidence="1">
    <name type="scientific">marine metagenome</name>
    <dbReference type="NCBI Taxonomy" id="408172"/>
    <lineage>
        <taxon>unclassified sequences</taxon>
        <taxon>metagenomes</taxon>
        <taxon>ecological metagenomes</taxon>
    </lineage>
</organism>
<name>A0A381UX30_9ZZZZ</name>